<keyword evidence="2" id="KW-0349">Heme</keyword>
<keyword evidence="2" id="KW-0479">Metal-binding</keyword>
<dbReference type="AlphaFoldDB" id="A0A7E4VCY6"/>
<dbReference type="GO" id="GO:0046872">
    <property type="term" value="F:metal ion binding"/>
    <property type="evidence" value="ECO:0007669"/>
    <property type="project" value="UniProtKB-KW"/>
</dbReference>
<dbReference type="InterPro" id="IPR010255">
    <property type="entry name" value="Haem_peroxidase_sf"/>
</dbReference>
<dbReference type="CDD" id="cd09823">
    <property type="entry name" value="peroxinectin_like"/>
    <property type="match status" value="1"/>
</dbReference>
<dbReference type="Proteomes" id="UP000492821">
    <property type="component" value="Unassembled WGS sequence"/>
</dbReference>
<reference evidence="4" key="2">
    <citation type="submission" date="2020-10" db="UniProtKB">
        <authorList>
            <consortium name="WormBaseParasite"/>
        </authorList>
    </citation>
    <scope>IDENTIFICATION</scope>
</reference>
<dbReference type="WBParaSite" id="Pan_g19341.t1">
    <property type="protein sequence ID" value="Pan_g19341.t1"/>
    <property type="gene ID" value="Pan_g19341"/>
</dbReference>
<sequence length="1100" mass="124542">MDLNRHWDDERIFNEARKIVVAQIQHITFNEFLPVLIGHDNIRDYKLKTRESGYSGDYDVTVDATALNEFASIATIAAFSLLSNDRRKSLSERFNNPDELYVIDGIEKIFNHLVNDPAEQPGLKLSSDFRGKFLKSATSKIGLDLAAMGLKQGRDHGLPTYTQMRKHCGMPRVFSFQDLKADFAGDSIVARVQALYEGIDDIDLLVGVLAEKPRKGSFVGPTLACILGNQFFRTRAGDRYWYENFIPPSSFSEEQLTQIRRTTLSRLICDLVHPERIQLQAFMLPDSFENAPVSCDSSVFPPMDMSAWKDASADLALPVTEDTIRKVVKLAELNLEEQSRREVSNIRKNQNVFQKGDPLFAYSNMMRAKPESKQVSRVSAILLETTKILLRGEPLPDGEKLPSLDIDSLQQVLPTIDVSSFVANYTAFLSDDGRASHDECLPKMLPCDHTSRYRTFSGWCNNLKYPAYGNAFTPLRHLIPPVYEDGFDKPRSIAVSGRQLPNARVISNTVHENKDVNHVKFTHMVMQFGQFIDHELTHSPIARGPNDEILNCTRCDSPETISVHCQPLRVRSDDPYFPSENPDGTPRCLPFARSLLGQLNLGYRNQLNQLTAYIDGSVIYGSTTCEANNLRLFTGGLMNYTDLLGDNHNHGLPQGNQEKDCRSAPKQPCFVAGDERNSHQPGLTVMHTLFVREHNRIARKLASVNPHWNDEKLYQETRRIHVAQLQHIVFSEFLPKLIGWDLLHEYDLVTLKTGYYENYDPTCDAAISHPFATAAYRFGHTLVRQLFPRMDFNYRKTTAAPVDLSQHFGHVGPIYNHSAGGIDTMLMGLLGTPSMAFDRHITNALRNQLFERRGQPKSGLDLISVNILRARDHGVPGYNAFRSLCGLKQATRFEDLLTEMDSEAIAALRKVYEHVDDIDLFPGITSERPRKGALLGTTMSCLLAEQFRRLKKCDRFYYENSNTAARFTHAQLQEIRKMTLAKILCQTSKYIQTIQPAVFDMPDDLTNAQVQCSDLEGINLEEWREKPYCEMNRQRVQLGETKAITPCVTCTCTGEGMECHPRQVRNCEKLLTQYSLSEVSKDTACLVQCADYLRSSSKEL</sequence>
<evidence type="ECO:0000313" key="3">
    <source>
        <dbReference type="Proteomes" id="UP000492821"/>
    </source>
</evidence>
<dbReference type="PANTHER" id="PTHR11475:SF133">
    <property type="entry name" value="PEROXIDASE"/>
    <property type="match status" value="1"/>
</dbReference>
<protein>
    <submittedName>
        <fullName evidence="4">Animal hem peroxidase</fullName>
    </submittedName>
</protein>
<feature type="binding site" description="axial binding residue" evidence="2">
    <location>
        <position position="780"/>
    </location>
    <ligand>
        <name>heme b</name>
        <dbReference type="ChEBI" id="CHEBI:60344"/>
    </ligand>
    <ligandPart>
        <name>Fe</name>
        <dbReference type="ChEBI" id="CHEBI:18248"/>
    </ligandPart>
</feature>
<dbReference type="GO" id="GO:0006979">
    <property type="term" value="P:response to oxidative stress"/>
    <property type="evidence" value="ECO:0007669"/>
    <property type="project" value="InterPro"/>
</dbReference>
<accession>A0A7E4VCY6</accession>
<keyword evidence="2" id="KW-0408">Iron</keyword>
<keyword evidence="1" id="KW-0560">Oxidoreductase</keyword>
<dbReference type="PROSITE" id="PS50292">
    <property type="entry name" value="PEROXIDASE_3"/>
    <property type="match status" value="2"/>
</dbReference>
<dbReference type="Gene3D" id="1.10.640.10">
    <property type="entry name" value="Haem peroxidase domain superfamily, animal type"/>
    <property type="match status" value="2"/>
</dbReference>
<dbReference type="GO" id="GO:0004601">
    <property type="term" value="F:peroxidase activity"/>
    <property type="evidence" value="ECO:0007669"/>
    <property type="project" value="UniProtKB-KW"/>
</dbReference>
<dbReference type="SUPFAM" id="SSF48113">
    <property type="entry name" value="Heme-dependent peroxidases"/>
    <property type="match status" value="2"/>
</dbReference>
<organism evidence="3 4">
    <name type="scientific">Panagrellus redivivus</name>
    <name type="common">Microworm</name>
    <dbReference type="NCBI Taxonomy" id="6233"/>
    <lineage>
        <taxon>Eukaryota</taxon>
        <taxon>Metazoa</taxon>
        <taxon>Ecdysozoa</taxon>
        <taxon>Nematoda</taxon>
        <taxon>Chromadorea</taxon>
        <taxon>Rhabditida</taxon>
        <taxon>Tylenchina</taxon>
        <taxon>Panagrolaimomorpha</taxon>
        <taxon>Panagrolaimoidea</taxon>
        <taxon>Panagrolaimidae</taxon>
        <taxon>Panagrellus</taxon>
    </lineage>
</organism>
<evidence type="ECO:0000256" key="2">
    <source>
        <dbReference type="PIRSR" id="PIRSR619791-2"/>
    </source>
</evidence>
<dbReference type="FunFam" id="1.10.640.10:FF:000006">
    <property type="entry name" value="Double oxidase: two peroxidase domains"/>
    <property type="match status" value="1"/>
</dbReference>
<keyword evidence="3" id="KW-1185">Reference proteome</keyword>
<dbReference type="PRINTS" id="PR00457">
    <property type="entry name" value="ANPEROXIDASE"/>
</dbReference>
<reference evidence="3" key="1">
    <citation type="journal article" date="2013" name="Genetics">
        <title>The draft genome and transcriptome of Panagrellus redivivus are shaped by the harsh demands of a free-living lifestyle.</title>
        <authorList>
            <person name="Srinivasan J."/>
            <person name="Dillman A.R."/>
            <person name="Macchietto M.G."/>
            <person name="Heikkinen L."/>
            <person name="Lakso M."/>
            <person name="Fracchia K.M."/>
            <person name="Antoshechkin I."/>
            <person name="Mortazavi A."/>
            <person name="Wong G."/>
            <person name="Sternberg P.W."/>
        </authorList>
    </citation>
    <scope>NUCLEOTIDE SEQUENCE [LARGE SCALE GENOMIC DNA]</scope>
    <source>
        <strain evidence="3">MT8872</strain>
    </source>
</reference>
<keyword evidence="1" id="KW-0575">Peroxidase</keyword>
<evidence type="ECO:0000313" key="4">
    <source>
        <dbReference type="WBParaSite" id="Pan_g19341.t1"/>
    </source>
</evidence>
<name>A0A7E4VCY6_PANRE</name>
<dbReference type="GO" id="GO:0020037">
    <property type="term" value="F:heme binding"/>
    <property type="evidence" value="ECO:0007669"/>
    <property type="project" value="InterPro"/>
</dbReference>
<evidence type="ECO:0000256" key="1">
    <source>
        <dbReference type="ARBA" id="ARBA00022559"/>
    </source>
</evidence>
<proteinExistence type="predicted"/>
<dbReference type="InterPro" id="IPR019791">
    <property type="entry name" value="Haem_peroxidase_animal"/>
</dbReference>
<dbReference type="Pfam" id="PF03098">
    <property type="entry name" value="An_peroxidase"/>
    <property type="match status" value="2"/>
</dbReference>
<dbReference type="PANTHER" id="PTHR11475">
    <property type="entry name" value="OXIDASE/PEROXIDASE"/>
    <property type="match status" value="1"/>
</dbReference>
<dbReference type="InterPro" id="IPR037120">
    <property type="entry name" value="Haem_peroxidase_sf_animal"/>
</dbReference>